<protein>
    <submittedName>
        <fullName evidence="2">Uncharacterized protein</fullName>
    </submittedName>
</protein>
<sequence>MPIIPGQLRDKLLLMPSLLPINAYQHPLCLAQPYQWISRSSLLISSCLTPTMPPVNERLSHVHYSRIPFAGWGLGTLSTFARLPEPRKLFTKKAHGLMVVRAICNSRSTNAYRSLLRRPDLCDKWLPLRPALTHLINRRLALDLSLGFLLFGCNIQIVLTLIVVIRPRTTVALNKSDG</sequence>
<dbReference type="AlphaFoldDB" id="A0AAP0QA46"/>
<evidence type="ECO:0000256" key="1">
    <source>
        <dbReference type="SAM" id="Phobius"/>
    </source>
</evidence>
<proteinExistence type="predicted"/>
<evidence type="ECO:0000313" key="3">
    <source>
        <dbReference type="Proteomes" id="UP001428341"/>
    </source>
</evidence>
<organism evidence="2 3">
    <name type="scientific">Citrus x changshan-huyou</name>
    <dbReference type="NCBI Taxonomy" id="2935761"/>
    <lineage>
        <taxon>Eukaryota</taxon>
        <taxon>Viridiplantae</taxon>
        <taxon>Streptophyta</taxon>
        <taxon>Embryophyta</taxon>
        <taxon>Tracheophyta</taxon>
        <taxon>Spermatophyta</taxon>
        <taxon>Magnoliopsida</taxon>
        <taxon>eudicotyledons</taxon>
        <taxon>Gunneridae</taxon>
        <taxon>Pentapetalae</taxon>
        <taxon>rosids</taxon>
        <taxon>malvids</taxon>
        <taxon>Sapindales</taxon>
        <taxon>Rutaceae</taxon>
        <taxon>Aurantioideae</taxon>
        <taxon>Citrus</taxon>
    </lineage>
</organism>
<keyword evidence="1" id="KW-0472">Membrane</keyword>
<gene>
    <name evidence="2" type="ORF">WN944_023873</name>
</gene>
<keyword evidence="1" id="KW-0812">Transmembrane</keyword>
<keyword evidence="1" id="KW-1133">Transmembrane helix</keyword>
<evidence type="ECO:0000313" key="2">
    <source>
        <dbReference type="EMBL" id="KAK9180738.1"/>
    </source>
</evidence>
<feature type="transmembrane region" description="Helical" evidence="1">
    <location>
        <begin position="144"/>
        <end position="165"/>
    </location>
</feature>
<reference evidence="2 3" key="1">
    <citation type="submission" date="2024-05" db="EMBL/GenBank/DDBJ databases">
        <title>Haplotype-resolved chromosome-level genome assembly of Huyou (Citrus changshanensis).</title>
        <authorList>
            <person name="Miao C."/>
            <person name="Chen W."/>
            <person name="Wu Y."/>
            <person name="Wang L."/>
            <person name="Zhao S."/>
            <person name="Grierson D."/>
            <person name="Xu C."/>
            <person name="Chen K."/>
        </authorList>
    </citation>
    <scope>NUCLEOTIDE SEQUENCE [LARGE SCALE GENOMIC DNA]</scope>
    <source>
        <strain evidence="2">01-14</strain>
        <tissue evidence="2">Leaf</tissue>
    </source>
</reference>
<keyword evidence="3" id="KW-1185">Reference proteome</keyword>
<name>A0AAP0QA46_9ROSI</name>
<accession>A0AAP0QA46</accession>
<dbReference type="EMBL" id="JBCGBO010000024">
    <property type="protein sequence ID" value="KAK9180738.1"/>
    <property type="molecule type" value="Genomic_DNA"/>
</dbReference>
<comment type="caution">
    <text evidence="2">The sequence shown here is derived from an EMBL/GenBank/DDBJ whole genome shotgun (WGS) entry which is preliminary data.</text>
</comment>
<dbReference type="Proteomes" id="UP001428341">
    <property type="component" value="Unassembled WGS sequence"/>
</dbReference>